<reference evidence="11" key="1">
    <citation type="journal article" date="2016" name="Nat. Commun.">
        <title>Genome analysis of three Pneumocystis species reveals adaptation mechanisms to life exclusively in mammalian hosts.</title>
        <authorList>
            <person name="Ma L."/>
            <person name="Chen Z."/>
            <person name="Huang D.W."/>
            <person name="Kutty G."/>
            <person name="Ishihara M."/>
            <person name="Wang H."/>
            <person name="Abouelleil A."/>
            <person name="Bishop L."/>
            <person name="Davey E."/>
            <person name="Deng R."/>
            <person name="Deng X."/>
            <person name="Fan L."/>
            <person name="Fantoni G."/>
            <person name="Fitzgerald M."/>
            <person name="Gogineni E."/>
            <person name="Goldberg J.M."/>
            <person name="Handley G."/>
            <person name="Hu X."/>
            <person name="Huber C."/>
            <person name="Jiao X."/>
            <person name="Jones K."/>
            <person name="Levin J.Z."/>
            <person name="Liu Y."/>
            <person name="Macdonald P."/>
            <person name="Melnikov A."/>
            <person name="Raley C."/>
            <person name="Sassi M."/>
            <person name="Sherman B.T."/>
            <person name="Song X."/>
            <person name="Sykes S."/>
            <person name="Tran B."/>
            <person name="Walsh L."/>
            <person name="Xia Y."/>
            <person name="Yang J."/>
            <person name="Young S."/>
            <person name="Zeng Q."/>
            <person name="Zheng X."/>
            <person name="Stephens R."/>
            <person name="Nusbaum C."/>
            <person name="Birren B.W."/>
            <person name="Azadi P."/>
            <person name="Lempicki R.A."/>
            <person name="Cuomo C.A."/>
            <person name="Kovacs J.A."/>
        </authorList>
    </citation>
    <scope>NUCLEOTIDE SEQUENCE [LARGE SCALE GENOMIC DNA]</scope>
    <source>
        <strain evidence="11">B80</strain>
    </source>
</reference>
<keyword evidence="4 8" id="KW-0812">Transmembrane</keyword>
<dbReference type="Pfam" id="PF04420">
    <property type="entry name" value="CHD5"/>
    <property type="match status" value="1"/>
</dbReference>
<gene>
    <name evidence="8" type="primary">GET1</name>
    <name evidence="10" type="ORF">T552_03299</name>
</gene>
<feature type="transmembrane region" description="Helical" evidence="9">
    <location>
        <begin position="145"/>
        <end position="164"/>
    </location>
</feature>
<comment type="subcellular location">
    <subcellularLocation>
        <location evidence="1">Endoplasmic reticulum membrane</location>
        <topology evidence="1">Multi-pass membrane protein</topology>
    </subcellularLocation>
</comment>
<keyword evidence="7 8" id="KW-0472">Membrane</keyword>
<dbReference type="PANTHER" id="PTHR42650">
    <property type="entry name" value="TAIL-ANCHORED PROTEIN INSERTION RECEPTOR WRB"/>
    <property type="match status" value="1"/>
</dbReference>
<dbReference type="GO" id="GO:0005789">
    <property type="term" value="C:endoplasmic reticulum membrane"/>
    <property type="evidence" value="ECO:0007669"/>
    <property type="project" value="UniProtKB-SubCell"/>
</dbReference>
<dbReference type="OrthoDB" id="69461at2759"/>
<dbReference type="VEuPathDB" id="FungiDB:T552_03299"/>
<dbReference type="GO" id="GO:0043529">
    <property type="term" value="C:GET complex"/>
    <property type="evidence" value="ECO:0007669"/>
    <property type="project" value="InterPro"/>
</dbReference>
<comment type="caution">
    <text evidence="10">The sequence shown here is derived from an EMBL/GenBank/DDBJ whole genome shotgun (WGS) entry which is preliminary data.</text>
</comment>
<keyword evidence="11" id="KW-1185">Reference proteome</keyword>
<comment type="caution">
    <text evidence="8">Lacks conserved residue(s) required for the propagation of feature annotation.</text>
</comment>
<dbReference type="HAMAP" id="MF_03113">
    <property type="entry name" value="Get1"/>
    <property type="match status" value="1"/>
</dbReference>
<dbReference type="InterPro" id="IPR027538">
    <property type="entry name" value="Get1_fungi"/>
</dbReference>
<evidence type="ECO:0000313" key="10">
    <source>
        <dbReference type="EMBL" id="KTW26030.1"/>
    </source>
</evidence>
<dbReference type="GeneID" id="28938011"/>
<organism evidence="10 11">
    <name type="scientific">Pneumocystis carinii (strain B80)</name>
    <name type="common">Rat pneumocystis pneumonia agent</name>
    <name type="synonym">Pneumocystis carinii f. sp. carinii</name>
    <dbReference type="NCBI Taxonomy" id="1408658"/>
    <lineage>
        <taxon>Eukaryota</taxon>
        <taxon>Fungi</taxon>
        <taxon>Dikarya</taxon>
        <taxon>Ascomycota</taxon>
        <taxon>Taphrinomycotina</taxon>
        <taxon>Pneumocystomycetes</taxon>
        <taxon>Pneumocystaceae</taxon>
        <taxon>Pneumocystis</taxon>
    </lineage>
</organism>
<dbReference type="InterPro" id="IPR029012">
    <property type="entry name" value="Helix_hairpin_bin_sf"/>
</dbReference>
<evidence type="ECO:0000256" key="4">
    <source>
        <dbReference type="ARBA" id="ARBA00022692"/>
    </source>
</evidence>
<feature type="topological domain" description="Cytoplasmic" evidence="8">
    <location>
        <begin position="173"/>
        <end position="204"/>
    </location>
</feature>
<dbReference type="Proteomes" id="UP000054454">
    <property type="component" value="Unassembled WGS sequence"/>
</dbReference>
<dbReference type="InterPro" id="IPR028945">
    <property type="entry name" value="Get1"/>
</dbReference>
<evidence type="ECO:0000256" key="9">
    <source>
        <dbReference type="SAM" id="Phobius"/>
    </source>
</evidence>
<feature type="transmembrane region" description="Helical" evidence="9">
    <location>
        <begin position="7"/>
        <end position="33"/>
    </location>
</feature>
<evidence type="ECO:0000256" key="5">
    <source>
        <dbReference type="ARBA" id="ARBA00022824"/>
    </source>
</evidence>
<protein>
    <submittedName>
        <fullName evidence="10">Uncharacterized protein</fullName>
    </submittedName>
</protein>
<dbReference type="PANTHER" id="PTHR42650:SF1">
    <property type="entry name" value="GUIDED ENTRY OF TAIL-ANCHORED PROTEINS FACTOR 1"/>
    <property type="match status" value="1"/>
</dbReference>
<feature type="topological domain" description="Lumenal" evidence="8">
    <location>
        <begin position="1"/>
        <end position="3"/>
    </location>
</feature>
<evidence type="ECO:0000256" key="1">
    <source>
        <dbReference type="ARBA" id="ARBA00004477"/>
    </source>
</evidence>
<keyword evidence="5 8" id="KW-0256">Endoplasmic reticulum</keyword>
<dbReference type="GO" id="GO:0043495">
    <property type="term" value="F:protein-membrane adaptor activity"/>
    <property type="evidence" value="ECO:0007669"/>
    <property type="project" value="TreeGrafter"/>
</dbReference>
<evidence type="ECO:0000256" key="2">
    <source>
        <dbReference type="ARBA" id="ARBA00010799"/>
    </source>
</evidence>
<keyword evidence="6 8" id="KW-1133">Transmembrane helix</keyword>
<dbReference type="GO" id="GO:0071816">
    <property type="term" value="P:tail-anchored membrane protein insertion into ER membrane"/>
    <property type="evidence" value="ECO:0007669"/>
    <property type="project" value="InterPro"/>
</dbReference>
<evidence type="ECO:0000313" key="11">
    <source>
        <dbReference type="Proteomes" id="UP000054454"/>
    </source>
</evidence>
<evidence type="ECO:0000256" key="8">
    <source>
        <dbReference type="HAMAP-Rule" id="MF_03113"/>
    </source>
</evidence>
<comment type="similarity">
    <text evidence="2 8">Belongs to the WRB/GET1 family.</text>
</comment>
<keyword evidence="3 8" id="KW-0813">Transport</keyword>
<feature type="transmembrane region" description="Helical" evidence="9">
    <location>
        <begin position="104"/>
        <end position="125"/>
    </location>
</feature>
<evidence type="ECO:0000256" key="6">
    <source>
        <dbReference type="ARBA" id="ARBA00022989"/>
    </source>
</evidence>
<accession>A0A0W4ZCN5</accession>
<name>A0A0W4ZCN5_PNEC8</name>
<dbReference type="Gene3D" id="1.10.287.660">
    <property type="entry name" value="Helix hairpin bin"/>
    <property type="match status" value="1"/>
</dbReference>
<sequence length="204" mass="24217">MSLLFVCFVIVIIINFISFLGVDVISSLIFTIYSNFLPYELSSTIKRYRLLQRSALQTKKELSNTSSVDEFAKWAKLRRKYDKEISELEKSTAEMNNKRYYFNIRIRIIIWLSTNGLQYIIQWYYRKIPVFWLAKGWFPHYIERILCFPMAPIGSVSVSIWFFVTNHVVSETFCIIKNCFFENQAKRNINSKIHSNIVSEKKES</sequence>
<evidence type="ECO:0000256" key="7">
    <source>
        <dbReference type="ARBA" id="ARBA00023136"/>
    </source>
</evidence>
<dbReference type="AlphaFoldDB" id="A0A0W4ZCN5"/>
<evidence type="ECO:0000256" key="3">
    <source>
        <dbReference type="ARBA" id="ARBA00022448"/>
    </source>
</evidence>
<proteinExistence type="inferred from homology"/>
<dbReference type="RefSeq" id="XP_018224610.1">
    <property type="nucleotide sequence ID" value="XM_018371808.1"/>
</dbReference>
<dbReference type="EMBL" id="LFVZ01000015">
    <property type="protein sequence ID" value="KTW26030.1"/>
    <property type="molecule type" value="Genomic_DNA"/>
</dbReference>